<proteinExistence type="predicted"/>
<dbReference type="AlphaFoldDB" id="A0A2S6BZL0"/>
<dbReference type="Proteomes" id="UP000237631">
    <property type="component" value="Unassembled WGS sequence"/>
</dbReference>
<dbReference type="EMBL" id="PNEN01001640">
    <property type="protein sequence ID" value="PPJ52915.1"/>
    <property type="molecule type" value="Genomic_DNA"/>
</dbReference>
<accession>A0A2S6BZL0</accession>
<keyword evidence="2" id="KW-1185">Reference proteome</keyword>
<dbReference type="PANTHER" id="PTHR47843">
    <property type="entry name" value="BTB DOMAIN-CONTAINING PROTEIN-RELATED"/>
    <property type="match status" value="1"/>
</dbReference>
<evidence type="ECO:0008006" key="3">
    <source>
        <dbReference type="Google" id="ProtNLM"/>
    </source>
</evidence>
<dbReference type="PANTHER" id="PTHR47843:SF5">
    <property type="entry name" value="BTB_POZ DOMAIN PROTEIN"/>
    <property type="match status" value="1"/>
</dbReference>
<organism evidence="1 2">
    <name type="scientific">Cercospora berteroae</name>
    <dbReference type="NCBI Taxonomy" id="357750"/>
    <lineage>
        <taxon>Eukaryota</taxon>
        <taxon>Fungi</taxon>
        <taxon>Dikarya</taxon>
        <taxon>Ascomycota</taxon>
        <taxon>Pezizomycotina</taxon>
        <taxon>Dothideomycetes</taxon>
        <taxon>Dothideomycetidae</taxon>
        <taxon>Mycosphaerellales</taxon>
        <taxon>Mycosphaerellaceae</taxon>
        <taxon>Cercospora</taxon>
    </lineage>
</organism>
<evidence type="ECO:0000313" key="2">
    <source>
        <dbReference type="Proteomes" id="UP000237631"/>
    </source>
</evidence>
<evidence type="ECO:0000313" key="1">
    <source>
        <dbReference type="EMBL" id="PPJ52915.1"/>
    </source>
</evidence>
<sequence>MDASRLAMEEALKEYGRQRAENVIYLEAEKNNAQAEEIEKDNPEAVQRMLEFLYLHNYSGGSITPDTDTVHHGTELILHAKIYSAGCKHNIPTLKMAAVDKFQTAAKLHWELDVFCEAVRIVFTTTPNSDNELREVVATIICSHNTILGASTEMDEAVRTIDGLGYWLWKRNSAMPHGPNCNACGNVSVKECARCAHRKSKKFSANHFFAICECLSEQQYCSAHQNTQGSDLVSEGWEPLAVEYGNGAPAAGARLLLGSRAQN</sequence>
<name>A0A2S6BZL0_9PEZI</name>
<gene>
    <name evidence="1" type="ORF">CBER1_11774</name>
</gene>
<protein>
    <recommendedName>
        <fullName evidence="3">BTB domain-containing protein</fullName>
    </recommendedName>
</protein>
<reference evidence="2" key="1">
    <citation type="journal article" date="2017" name="bioRxiv">
        <title>Conservation of a gene cluster reveals novel cercosporin biosynthetic mechanisms and extends production to the genus Colletotrichum.</title>
        <authorList>
            <person name="de Jonge R."/>
            <person name="Ebert M.K."/>
            <person name="Huitt-Roehl C.R."/>
            <person name="Pal P."/>
            <person name="Suttle J.C."/>
            <person name="Spanner R.E."/>
            <person name="Neubauer J.D."/>
            <person name="Jurick W.M.II."/>
            <person name="Stott K.A."/>
            <person name="Secor G.A."/>
            <person name="Thomma B.P.H.J."/>
            <person name="Van de Peer Y."/>
            <person name="Townsend C.A."/>
            <person name="Bolton M.D."/>
        </authorList>
    </citation>
    <scope>NUCLEOTIDE SEQUENCE [LARGE SCALE GENOMIC DNA]</scope>
    <source>
        <strain evidence="2">CBS538.71</strain>
    </source>
</reference>
<dbReference type="OrthoDB" id="6359816at2759"/>
<comment type="caution">
    <text evidence="1">The sequence shown here is derived from an EMBL/GenBank/DDBJ whole genome shotgun (WGS) entry which is preliminary data.</text>
</comment>